<dbReference type="Proteomes" id="UP000290189">
    <property type="component" value="Unassembled WGS sequence"/>
</dbReference>
<gene>
    <name evidence="1" type="ORF">PLBR_LOCUS7571</name>
</gene>
<evidence type="ECO:0000313" key="2">
    <source>
        <dbReference type="Proteomes" id="UP000290189"/>
    </source>
</evidence>
<proteinExistence type="predicted"/>
<protein>
    <submittedName>
        <fullName evidence="1">Uncharacterized protein</fullName>
    </submittedName>
</protein>
<evidence type="ECO:0000313" key="1">
    <source>
        <dbReference type="EMBL" id="SPR00356.1"/>
    </source>
</evidence>
<reference evidence="1 2" key="1">
    <citation type="submission" date="2018-03" db="EMBL/GenBank/DDBJ databases">
        <authorList>
            <person name="Fogelqvist J."/>
        </authorList>
    </citation>
    <scope>NUCLEOTIDE SEQUENCE [LARGE SCALE GENOMIC DNA]</scope>
</reference>
<sequence>MRNSTQATLFDTINRINSNSRMAKSLIRLLEDALIKIVVADKNLGLCVLTRNVYHYYEFIGNVESADWQNIRKSLKEQPNSLHTQTRQLRLLSKQADRFTINTGASLTQFHVTPS</sequence>
<accession>A0A3P3YJI3</accession>
<organism evidence="1 2">
    <name type="scientific">Plasmodiophora brassicae</name>
    <name type="common">Clubroot disease agent</name>
    <dbReference type="NCBI Taxonomy" id="37360"/>
    <lineage>
        <taxon>Eukaryota</taxon>
        <taxon>Sar</taxon>
        <taxon>Rhizaria</taxon>
        <taxon>Endomyxa</taxon>
        <taxon>Phytomyxea</taxon>
        <taxon>Plasmodiophorida</taxon>
        <taxon>Plasmodiophoridae</taxon>
        <taxon>Plasmodiophora</taxon>
    </lineage>
</organism>
<keyword evidence="1" id="KW-0496">Mitochondrion</keyword>
<dbReference type="AlphaFoldDB" id="A0A3P3YJI3"/>
<dbReference type="EMBL" id="OVEO01000014">
    <property type="protein sequence ID" value="SPR00356.1"/>
    <property type="molecule type" value="Genomic_DNA"/>
</dbReference>
<geneLocation type="mitochondrion" evidence="1"/>
<name>A0A3P3YJI3_PLABS</name>